<dbReference type="Pfam" id="PF14907">
    <property type="entry name" value="NTP_transf_5"/>
    <property type="match status" value="1"/>
</dbReference>
<evidence type="ECO:0008006" key="3">
    <source>
        <dbReference type="Google" id="ProtNLM"/>
    </source>
</evidence>
<dbReference type="Proteomes" id="UP000241074">
    <property type="component" value="Chromosome"/>
</dbReference>
<reference evidence="1 2" key="1">
    <citation type="submission" date="2018-03" db="EMBL/GenBank/DDBJ databases">
        <title>Ahniella affigens gen. nov., sp. nov., a gammaproteobacterium isolated from sandy soil near a stream.</title>
        <authorList>
            <person name="Ko Y."/>
            <person name="Kim J.-H."/>
        </authorList>
    </citation>
    <scope>NUCLEOTIDE SEQUENCE [LARGE SCALE GENOMIC DNA]</scope>
    <source>
        <strain evidence="1 2">D13</strain>
    </source>
</reference>
<name>A0A2P1PRA6_9GAMM</name>
<keyword evidence="2" id="KW-1185">Reference proteome</keyword>
<reference evidence="1 2" key="2">
    <citation type="submission" date="2018-03" db="EMBL/GenBank/DDBJ databases">
        <authorList>
            <person name="Keele B.F."/>
        </authorList>
    </citation>
    <scope>NUCLEOTIDE SEQUENCE [LARGE SCALE GENOMIC DNA]</scope>
    <source>
        <strain evidence="1 2">D13</strain>
    </source>
</reference>
<proteinExistence type="predicted"/>
<dbReference type="InterPro" id="IPR039498">
    <property type="entry name" value="NTP_transf_5"/>
</dbReference>
<protein>
    <recommendedName>
        <fullName evidence="3">Nucleotidyltransferase family protein</fullName>
    </recommendedName>
</protein>
<evidence type="ECO:0000313" key="2">
    <source>
        <dbReference type="Proteomes" id="UP000241074"/>
    </source>
</evidence>
<organism evidence="1 2">
    <name type="scientific">Ahniella affigens</name>
    <dbReference type="NCBI Taxonomy" id="2021234"/>
    <lineage>
        <taxon>Bacteria</taxon>
        <taxon>Pseudomonadati</taxon>
        <taxon>Pseudomonadota</taxon>
        <taxon>Gammaproteobacteria</taxon>
        <taxon>Lysobacterales</taxon>
        <taxon>Rhodanobacteraceae</taxon>
        <taxon>Ahniella</taxon>
    </lineage>
</organism>
<gene>
    <name evidence="1" type="ORF">C7S18_09230</name>
</gene>
<accession>A0A2P1PRA6</accession>
<dbReference type="KEGG" id="xba:C7S18_09230"/>
<dbReference type="RefSeq" id="WP_106891288.1">
    <property type="nucleotide sequence ID" value="NZ_CP027860.1"/>
</dbReference>
<dbReference type="OrthoDB" id="5497963at2"/>
<dbReference type="AlphaFoldDB" id="A0A2P1PRA6"/>
<dbReference type="EMBL" id="CP027860">
    <property type="protein sequence ID" value="AVP97364.1"/>
    <property type="molecule type" value="Genomic_DNA"/>
</dbReference>
<sequence length="313" mass="34904">MTDFNDRFVRLLRATAAKETQTWTLDQTALAVLDGEGMLALALNAGASVAPEARPWVQNRMAALRLRDQLHGRVLGRLADINRQLPEPMLLFKGEALARNLYSDSASRQRNDLDLLVPEPALTATLNALQSAGFRLQQALTSRYARFEVVLDAGLPTPVGLDVHIRPFFRPWRLQHRPYDRLIKDASPLPGWPDIPAPSAGDAILLAALHLAKNPHQRAIWWFDLHLLRHVPGAEATALATHLTPDDRAIVELTLARARLLFESEAEAVSWPAPERLSRLSAWWRDTSALPTASAQIRFCAELLGFGVRRSNR</sequence>
<evidence type="ECO:0000313" key="1">
    <source>
        <dbReference type="EMBL" id="AVP97364.1"/>
    </source>
</evidence>